<evidence type="ECO:0000256" key="3">
    <source>
        <dbReference type="ARBA" id="ARBA00023002"/>
    </source>
</evidence>
<dbReference type="Pfam" id="PF00106">
    <property type="entry name" value="adh_short"/>
    <property type="match status" value="1"/>
</dbReference>
<dbReference type="OrthoDB" id="5371740at2759"/>
<dbReference type="GO" id="GO:0005737">
    <property type="term" value="C:cytoplasm"/>
    <property type="evidence" value="ECO:0007669"/>
    <property type="project" value="TreeGrafter"/>
</dbReference>
<dbReference type="SUPFAM" id="SSF51735">
    <property type="entry name" value="NAD(P)-binding Rossmann-fold domains"/>
    <property type="match status" value="1"/>
</dbReference>
<name>A0A177F5E8_9EURO</name>
<dbReference type="InterPro" id="IPR020904">
    <property type="entry name" value="Sc_DH/Rdtase_CS"/>
</dbReference>
<dbReference type="InterPro" id="IPR036291">
    <property type="entry name" value="NAD(P)-bd_dom_sf"/>
</dbReference>
<evidence type="ECO:0000313" key="4">
    <source>
        <dbReference type="EMBL" id="OAG38861.1"/>
    </source>
</evidence>
<evidence type="ECO:0000313" key="5">
    <source>
        <dbReference type="Proteomes" id="UP000077002"/>
    </source>
</evidence>
<dbReference type="Proteomes" id="UP000077002">
    <property type="component" value="Unassembled WGS sequence"/>
</dbReference>
<dbReference type="PROSITE" id="PS00061">
    <property type="entry name" value="ADH_SHORT"/>
    <property type="match status" value="1"/>
</dbReference>
<comment type="similarity">
    <text evidence="1">Belongs to the short-chain dehydrogenases/reductases (SDR) family.</text>
</comment>
<dbReference type="AlphaFoldDB" id="A0A177F5E8"/>
<evidence type="ECO:0000256" key="1">
    <source>
        <dbReference type="ARBA" id="ARBA00006484"/>
    </source>
</evidence>
<keyword evidence="3" id="KW-0560">Oxidoreductase</keyword>
<keyword evidence="5" id="KW-1185">Reference proteome</keyword>
<gene>
    <name evidence="4" type="ORF">AYO21_06892</name>
</gene>
<proteinExistence type="inferred from homology"/>
<evidence type="ECO:0000256" key="2">
    <source>
        <dbReference type="ARBA" id="ARBA00022857"/>
    </source>
</evidence>
<dbReference type="InterPro" id="IPR002347">
    <property type="entry name" value="SDR_fam"/>
</dbReference>
<dbReference type="PANTHER" id="PTHR44229:SF4">
    <property type="entry name" value="15-HYDROXYPROSTAGLANDIN DEHYDROGENASE [NAD(+)]"/>
    <property type="match status" value="1"/>
</dbReference>
<accession>A0A177F5E8</accession>
<dbReference type="RefSeq" id="XP_022510813.1">
    <property type="nucleotide sequence ID" value="XM_022656851.1"/>
</dbReference>
<dbReference type="Gene3D" id="3.40.50.720">
    <property type="entry name" value="NAD(P)-binding Rossmann-like Domain"/>
    <property type="match status" value="1"/>
</dbReference>
<organism evidence="4 5">
    <name type="scientific">Fonsecaea monophora</name>
    <dbReference type="NCBI Taxonomy" id="254056"/>
    <lineage>
        <taxon>Eukaryota</taxon>
        <taxon>Fungi</taxon>
        <taxon>Dikarya</taxon>
        <taxon>Ascomycota</taxon>
        <taxon>Pezizomycotina</taxon>
        <taxon>Eurotiomycetes</taxon>
        <taxon>Chaetothyriomycetidae</taxon>
        <taxon>Chaetothyriales</taxon>
        <taxon>Herpotrichiellaceae</taxon>
        <taxon>Fonsecaea</taxon>
    </lineage>
</organism>
<dbReference type="PRINTS" id="PR00081">
    <property type="entry name" value="GDHRDH"/>
</dbReference>
<dbReference type="GeneID" id="34602050"/>
<reference evidence="4 5" key="1">
    <citation type="submission" date="2016-03" db="EMBL/GenBank/DDBJ databases">
        <title>Draft genome sequence of the Fonsecaea monophora CBS 269.37.</title>
        <authorList>
            <person name="Bombassaro A."/>
            <person name="Vinicius W.A."/>
            <person name="De Hoog S."/>
            <person name="Sun J."/>
            <person name="Souza E.M."/>
            <person name="Raittz R.T."/>
            <person name="Costa F."/>
            <person name="Leao A.C."/>
            <person name="Tadra-Sfeir M.Z."/>
            <person name="Baura V."/>
            <person name="Balsanelli E."/>
            <person name="Pedrosa F.O."/>
            <person name="Moreno L.F."/>
            <person name="Steffens M.B."/>
            <person name="Xi L."/>
            <person name="Bocca A.L."/>
            <person name="Felipe M.S."/>
            <person name="Teixeira M."/>
            <person name="Telles Filho F.Q."/>
            <person name="Azevedo C.M."/>
            <person name="Gomes R."/>
            <person name="Vicente V.A."/>
        </authorList>
    </citation>
    <scope>NUCLEOTIDE SEQUENCE [LARGE SCALE GENOMIC DNA]</scope>
    <source>
        <strain evidence="4 5">CBS 269.37</strain>
    </source>
</reference>
<keyword evidence="2" id="KW-0521">NADP</keyword>
<dbReference type="GO" id="GO:0016616">
    <property type="term" value="F:oxidoreductase activity, acting on the CH-OH group of donors, NAD or NADP as acceptor"/>
    <property type="evidence" value="ECO:0007669"/>
    <property type="project" value="TreeGrafter"/>
</dbReference>
<sequence>MGSTEQQRVAILTGAATGMGHGVAVDLSRKGWKVVILDYNEQQGKAAAAEINADFYLVDVRSWKQQYEAFAAVIKEYGRVDFVFGNAGRSDTVDDFDLENTTIDPTKPPNLEVLDINLYGASYTTILALHAFHRNPPAVKDCLLVLTSSGAGLYPAGVQPLYGAAKHGILGLARSVAWRYKNSRIRSCALVPGLVPTPIMPRSIIERQDKDIITPVSHIVTAVNDMIDSRRTGATCEASVNQLFYRDPPEYPDAAQRKVMEEVCDSMAEDFKRLRESTAAK</sequence>
<comment type="caution">
    <text evidence="4">The sequence shown here is derived from an EMBL/GenBank/DDBJ whole genome shotgun (WGS) entry which is preliminary data.</text>
</comment>
<dbReference type="PANTHER" id="PTHR44229">
    <property type="entry name" value="15-HYDROXYPROSTAGLANDIN DEHYDROGENASE [NAD(+)]"/>
    <property type="match status" value="1"/>
</dbReference>
<protein>
    <submittedName>
        <fullName evidence="4">Uncharacterized protein</fullName>
    </submittedName>
</protein>
<dbReference type="EMBL" id="LVKK01000050">
    <property type="protein sequence ID" value="OAG38861.1"/>
    <property type="molecule type" value="Genomic_DNA"/>
</dbReference>